<evidence type="ECO:0000313" key="3">
    <source>
        <dbReference type="Proteomes" id="UP001634747"/>
    </source>
</evidence>
<keyword evidence="3" id="KW-1185">Reference proteome</keyword>
<dbReference type="EMBL" id="JBJYXY010000001">
    <property type="protein sequence ID" value="MFN2977497.1"/>
    <property type="molecule type" value="Genomic_DNA"/>
</dbReference>
<accession>A0ABW9KQZ7</accession>
<keyword evidence="2" id="KW-0675">Receptor</keyword>
<comment type="caution">
    <text evidence="2">The sequence shown here is derived from an EMBL/GenBank/DDBJ whole genome shotgun (WGS) entry which is preliminary data.</text>
</comment>
<sequence>MGKAILSDVQFWIPLAVLVVGLVLLIWLH</sequence>
<keyword evidence="1" id="KW-0472">Membrane</keyword>
<reference evidence="2 3" key="1">
    <citation type="submission" date="2024-12" db="EMBL/GenBank/DDBJ databases">
        <authorList>
            <person name="Lee Y."/>
        </authorList>
    </citation>
    <scope>NUCLEOTIDE SEQUENCE [LARGE SCALE GENOMIC DNA]</scope>
    <source>
        <strain evidence="2 3">03SUJ4</strain>
    </source>
</reference>
<gene>
    <name evidence="2" type="ORF">ACK2TP_17125</name>
</gene>
<keyword evidence="1" id="KW-0812">Transmembrane</keyword>
<dbReference type="Proteomes" id="UP001634747">
    <property type="component" value="Unassembled WGS sequence"/>
</dbReference>
<evidence type="ECO:0000313" key="2">
    <source>
        <dbReference type="EMBL" id="MFN2977497.1"/>
    </source>
</evidence>
<organism evidence="2 3">
    <name type="scientific">Terriglobus aquaticus</name>
    <dbReference type="NCBI Taxonomy" id="940139"/>
    <lineage>
        <taxon>Bacteria</taxon>
        <taxon>Pseudomonadati</taxon>
        <taxon>Acidobacteriota</taxon>
        <taxon>Terriglobia</taxon>
        <taxon>Terriglobales</taxon>
        <taxon>Acidobacteriaceae</taxon>
        <taxon>Terriglobus</taxon>
    </lineage>
</organism>
<proteinExistence type="predicted"/>
<name>A0ABW9KQZ7_9BACT</name>
<keyword evidence="1" id="KW-1133">Transmembrane helix</keyword>
<evidence type="ECO:0000256" key="1">
    <source>
        <dbReference type="SAM" id="Phobius"/>
    </source>
</evidence>
<protein>
    <submittedName>
        <fullName evidence="2">Translocated intimin receptor Tir</fullName>
    </submittedName>
</protein>
<feature type="transmembrane region" description="Helical" evidence="1">
    <location>
        <begin position="12"/>
        <end position="28"/>
    </location>
</feature>
<dbReference type="RefSeq" id="WP_263414343.1">
    <property type="nucleotide sequence ID" value="NZ_BAABBH010000001.1"/>
</dbReference>